<organism evidence="4 5">
    <name type="scientific">Hymenobacter mellowenesis</name>
    <dbReference type="NCBI Taxonomy" id="3063995"/>
    <lineage>
        <taxon>Bacteria</taxon>
        <taxon>Pseudomonadati</taxon>
        <taxon>Bacteroidota</taxon>
        <taxon>Cytophagia</taxon>
        <taxon>Cytophagales</taxon>
        <taxon>Hymenobacteraceae</taxon>
        <taxon>Hymenobacter</taxon>
    </lineage>
</organism>
<feature type="transmembrane region" description="Helical" evidence="2">
    <location>
        <begin position="923"/>
        <end position="947"/>
    </location>
</feature>
<feature type="transmembrane region" description="Helical" evidence="2">
    <location>
        <begin position="1030"/>
        <end position="1056"/>
    </location>
</feature>
<keyword evidence="2" id="KW-1133">Transmembrane helix</keyword>
<feature type="transmembrane region" description="Helical" evidence="2">
    <location>
        <begin position="570"/>
        <end position="587"/>
    </location>
</feature>
<dbReference type="SUPFAM" id="SSF82693">
    <property type="entry name" value="Multidrug efflux transporter AcrB pore domain, PN1, PN2, PC1 and PC2 subdomains"/>
    <property type="match status" value="4"/>
</dbReference>
<feature type="transmembrane region" description="Helical" evidence="2">
    <location>
        <begin position="999"/>
        <end position="1018"/>
    </location>
</feature>
<feature type="transmembrane region" description="Helical" evidence="2">
    <location>
        <begin position="470"/>
        <end position="495"/>
    </location>
</feature>
<feature type="compositionally biased region" description="Basic and acidic residues" evidence="1">
    <location>
        <begin position="1065"/>
        <end position="1078"/>
    </location>
</feature>
<dbReference type="Gene3D" id="3.30.2090.10">
    <property type="entry name" value="Multidrug efflux transporter AcrB TolC docking domain, DN and DC subdomains"/>
    <property type="match status" value="2"/>
</dbReference>
<feature type="transmembrane region" description="Helical" evidence="2">
    <location>
        <begin position="900"/>
        <end position="916"/>
    </location>
</feature>
<feature type="region of interest" description="Disordered" evidence="1">
    <location>
        <begin position="504"/>
        <end position="536"/>
    </location>
</feature>
<dbReference type="PRINTS" id="PR00702">
    <property type="entry name" value="ACRIFLAVINRP"/>
</dbReference>
<evidence type="ECO:0000313" key="4">
    <source>
        <dbReference type="EMBL" id="MDO7849252.1"/>
    </source>
</evidence>
<evidence type="ECO:0000256" key="1">
    <source>
        <dbReference type="SAM" id="MobiDB-lite"/>
    </source>
</evidence>
<feature type="transmembrane region" description="Helical" evidence="2">
    <location>
        <begin position="436"/>
        <end position="458"/>
    </location>
</feature>
<dbReference type="RefSeq" id="WP_305013920.1">
    <property type="nucleotide sequence ID" value="NZ_JAUQSX010000015.1"/>
</dbReference>
<dbReference type="SUPFAM" id="SSF82714">
    <property type="entry name" value="Multidrug efflux transporter AcrB TolC docking domain, DN and DC subdomains"/>
    <property type="match status" value="2"/>
</dbReference>
<name>A0ABT9AHB2_9BACT</name>
<dbReference type="Pfam" id="PF00873">
    <property type="entry name" value="ACR_tran"/>
    <property type="match status" value="1"/>
</dbReference>
<accession>A0ABT9AHB2</accession>
<dbReference type="InterPro" id="IPR001036">
    <property type="entry name" value="Acrflvin-R"/>
</dbReference>
<dbReference type="PROSITE" id="PS50156">
    <property type="entry name" value="SSD"/>
    <property type="match status" value="1"/>
</dbReference>
<dbReference type="InterPro" id="IPR027463">
    <property type="entry name" value="AcrB_DN_DC_subdom"/>
</dbReference>
<feature type="transmembrane region" description="Helical" evidence="2">
    <location>
        <begin position="390"/>
        <end position="415"/>
    </location>
</feature>
<feature type="transmembrane region" description="Helical" evidence="2">
    <location>
        <begin position="953"/>
        <end position="978"/>
    </location>
</feature>
<keyword evidence="5" id="KW-1185">Reference proteome</keyword>
<gene>
    <name evidence="4" type="ORF">Q5H92_23010</name>
</gene>
<dbReference type="Gene3D" id="1.20.1640.10">
    <property type="entry name" value="Multidrug efflux transporter AcrB transmembrane domain"/>
    <property type="match status" value="2"/>
</dbReference>
<keyword evidence="2" id="KW-0472">Membrane</keyword>
<dbReference type="Gene3D" id="3.30.70.1320">
    <property type="entry name" value="Multidrug efflux transporter AcrB pore domain like"/>
    <property type="match status" value="1"/>
</dbReference>
<comment type="caution">
    <text evidence="4">The sequence shown here is derived from an EMBL/GenBank/DDBJ whole genome shotgun (WGS) entry which is preliminary data.</text>
</comment>
<proteinExistence type="predicted"/>
<feature type="transmembrane region" description="Helical" evidence="2">
    <location>
        <begin position="338"/>
        <end position="357"/>
    </location>
</feature>
<keyword evidence="2" id="KW-0812">Transmembrane</keyword>
<feature type="transmembrane region" description="Helical" evidence="2">
    <location>
        <begin position="364"/>
        <end position="384"/>
    </location>
</feature>
<reference evidence="4" key="1">
    <citation type="submission" date="2023-07" db="EMBL/GenBank/DDBJ databases">
        <authorList>
            <person name="Kim M.K."/>
        </authorList>
    </citation>
    <scope>NUCLEOTIDE SEQUENCE</scope>
    <source>
        <strain evidence="4">M29</strain>
    </source>
</reference>
<dbReference type="Gene3D" id="3.30.70.1440">
    <property type="entry name" value="Multidrug efflux transporter AcrB pore domain"/>
    <property type="match status" value="1"/>
</dbReference>
<dbReference type="Gene3D" id="3.30.70.1430">
    <property type="entry name" value="Multidrug efflux transporter AcrB pore domain"/>
    <property type="match status" value="2"/>
</dbReference>
<dbReference type="Proteomes" id="UP001167796">
    <property type="component" value="Unassembled WGS sequence"/>
</dbReference>
<dbReference type="PANTHER" id="PTHR32063">
    <property type="match status" value="1"/>
</dbReference>
<evidence type="ECO:0000259" key="3">
    <source>
        <dbReference type="PROSITE" id="PS50156"/>
    </source>
</evidence>
<evidence type="ECO:0000256" key="2">
    <source>
        <dbReference type="SAM" id="Phobius"/>
    </source>
</evidence>
<dbReference type="EMBL" id="JAUQSX010000015">
    <property type="protein sequence ID" value="MDO7849252.1"/>
    <property type="molecule type" value="Genomic_DNA"/>
</dbReference>
<feature type="region of interest" description="Disordered" evidence="1">
    <location>
        <begin position="1065"/>
        <end position="1108"/>
    </location>
</feature>
<protein>
    <submittedName>
        <fullName evidence="4">Efflux RND transporter permease subunit</fullName>
    </submittedName>
</protein>
<evidence type="ECO:0000313" key="5">
    <source>
        <dbReference type="Proteomes" id="UP001167796"/>
    </source>
</evidence>
<dbReference type="SUPFAM" id="SSF82866">
    <property type="entry name" value="Multidrug efflux transporter AcrB transmembrane domain"/>
    <property type="match status" value="2"/>
</dbReference>
<dbReference type="InterPro" id="IPR000731">
    <property type="entry name" value="SSD"/>
</dbReference>
<dbReference type="PANTHER" id="PTHR32063:SF9">
    <property type="entry name" value="SIMILAR TO MULTIDRUG RESISTANCE PROTEIN MEXB"/>
    <property type="match status" value="1"/>
</dbReference>
<sequence length="1108" mass="119074">MLKIFIERPVLSTVISVLIVLLGLLGLYALPIAQYPDISPPTVQVSASYGGASADVVQKSVIVPLEEQINGVEGMTYMTSTATNEGGANIQVYFKVGTNGDQAAVNVQNRVASATSVLPQEVTQAGVQVRKRQTSNLITASIYSDNPAYDQTFLQNYAEINIIPQLKRVNGVGDATASGQRTYSMRIWLKPDVMANYGLTPADISTALNQQSLEAAPGKFGENGDQSFQYIIKYSGKLKSPEAFGNIILRDQAQGQILRLKDVARIELGAQAYNTRVTVNGKPSVSVSVNQVAGSNASQVIEDSKKALALAAKDFPSGVHYTLLVDINKFLDASIDKVIHTLLECFALVFLVIFIFLQDFRSTIIHGVSVPVSIIGTFFFLYVFGFSINLLTLFAMVLAIGIVVDDAIVVVEAVHAKLENGYKSPRKAAIDAMSEISGAIVSITLVMAAVFLPVTFITGSSGVFYRQFGITLAIAILISAVNALTLCPALAALFLKVPEHQKGTEGEAAKDGEKPKEGEDGEDKSKNGAPAEPDKKPGLMKRFSIAFNAGYDALVEKYSGVIGFLAARKWVALVAVGVFGGALFLLMKNTPSSFVPREDMGVIFVNITLPPAASLERSAAVADEVDSLARTIPQVQNALRTVGQNALAGQGSSYAQEIIALKNWDDRKDVSNEDVIALMKKKTAHIRDAKLVFTSLPTISGFGLNGGFEFQLQDRGAHSVDEFYKVAQSFLAALAKREEIQYATTSFNPTFPQYLMTVNAVKCAEAGVPVSGVLAVMQGYYGSLYASNFNDFGKQYRVIIQADTNYRANIAGLGKVQVRTGNNVMAPITEFVSLERVYGPESVARFNLYNSMAVQGSPNEGFSTGQALTAIEEVAKQSLPPGYSYEFSGLSREEQNSGSQATYVFALCLIFVYLLLSAQYESYLLPFAVLLSLPVGLTGTYVFAKLFGIDNNIYLQISVIMLIGLLSKNAILIVEFAAERRLTGMSIQDAALEGAKARLRPILMTSFAFIFGLMPLLFASGAGANGNRSIGAGAIGGMLFGTLLGVFVIPVLYMVFEGLQERISGEPKEKMEQMKREEEEPGAAPAPENKPANDEKLSPAPQPAPAAG</sequence>
<feature type="domain" description="SSD" evidence="3">
    <location>
        <begin position="368"/>
        <end position="493"/>
    </location>
</feature>